<dbReference type="SUPFAM" id="SSF52025">
    <property type="entry name" value="PA domain"/>
    <property type="match status" value="1"/>
</dbReference>
<keyword evidence="2" id="KW-0964">Secreted</keyword>
<feature type="active site" description="Charge relay system" evidence="7 8">
    <location>
        <position position="520"/>
    </location>
</feature>
<dbReference type="GO" id="GO:0006508">
    <property type="term" value="P:proteolysis"/>
    <property type="evidence" value="ECO:0007669"/>
    <property type="project" value="UniProtKB-KW"/>
</dbReference>
<dbReference type="Pfam" id="PF00082">
    <property type="entry name" value="Peptidase_S8"/>
    <property type="match status" value="1"/>
</dbReference>
<evidence type="ECO:0000256" key="9">
    <source>
        <dbReference type="SAM" id="SignalP"/>
    </source>
</evidence>
<dbReference type="PANTHER" id="PTHR43806:SF66">
    <property type="entry name" value="SERIN ENDOPEPTIDASE"/>
    <property type="match status" value="1"/>
</dbReference>
<dbReference type="CDD" id="cd07489">
    <property type="entry name" value="Peptidases_S8_5"/>
    <property type="match status" value="1"/>
</dbReference>
<dbReference type="GO" id="GO:0016020">
    <property type="term" value="C:membrane"/>
    <property type="evidence" value="ECO:0007669"/>
    <property type="project" value="InterPro"/>
</dbReference>
<dbReference type="SUPFAM" id="SSF52743">
    <property type="entry name" value="Subtilisin-like"/>
    <property type="match status" value="1"/>
</dbReference>
<evidence type="ECO:0000259" key="10">
    <source>
        <dbReference type="Pfam" id="PF00082"/>
    </source>
</evidence>
<dbReference type="InterPro" id="IPR010435">
    <property type="entry name" value="C5a/SBT2-like_Fn3"/>
</dbReference>
<keyword evidence="3 8" id="KW-0645">Protease</keyword>
<evidence type="ECO:0008006" key="15">
    <source>
        <dbReference type="Google" id="ProtNLM"/>
    </source>
</evidence>
<dbReference type="InterPro" id="IPR036852">
    <property type="entry name" value="Peptidase_S8/S53_dom_sf"/>
</dbReference>
<dbReference type="Pfam" id="PF02225">
    <property type="entry name" value="PA"/>
    <property type="match status" value="1"/>
</dbReference>
<dbReference type="GO" id="GO:0004252">
    <property type="term" value="F:serine-type endopeptidase activity"/>
    <property type="evidence" value="ECO:0007669"/>
    <property type="project" value="UniProtKB-UniRule"/>
</dbReference>
<evidence type="ECO:0000256" key="4">
    <source>
        <dbReference type="ARBA" id="ARBA00022729"/>
    </source>
</evidence>
<name>A0A8K0NKZ7_9HYPO</name>
<dbReference type="PROSITE" id="PS51892">
    <property type="entry name" value="SUBTILASE"/>
    <property type="match status" value="1"/>
</dbReference>
<keyword evidence="6 8" id="KW-0720">Serine protease</keyword>
<reference evidence="13" key="1">
    <citation type="journal article" date="2020" name="bioRxiv">
        <title>Whole genome comparisons of ergot fungi reveals the divergence and evolution of species within the genus Claviceps are the result of varying mechanisms driving genome evolution and host range expansion.</title>
        <authorList>
            <person name="Wyka S.A."/>
            <person name="Mondo S.J."/>
            <person name="Liu M."/>
            <person name="Dettman J."/>
            <person name="Nalam V."/>
            <person name="Broders K.D."/>
        </authorList>
    </citation>
    <scope>NUCLEOTIDE SEQUENCE</scope>
    <source>
        <strain evidence="13">CCC 489</strain>
    </source>
</reference>
<evidence type="ECO:0000313" key="14">
    <source>
        <dbReference type="Proteomes" id="UP000811619"/>
    </source>
</evidence>
<gene>
    <name evidence="13" type="ORF">E4U42_006900</name>
</gene>
<keyword evidence="2" id="KW-0134">Cell wall</keyword>
<accession>A0A8K0NKZ7</accession>
<dbReference type="InterPro" id="IPR003137">
    <property type="entry name" value="PA_domain"/>
</dbReference>
<sequence>MRCLALSLSLAVFTAASAALGGAAPESRKESNAFYASLDPDAKILARFDSDLLRGASVQFPDHARAHAAAARMAAMPVVKRASPVHLYPRPKSDVIPLGNLEGEAQLESEGSFRNDTSSPHVMMQVDRLRALGVTGKGIQLAVIDDGVDYHHPALGRCFGKGCLVAKGYDLVGDAFNGSNEAIPDPDPLACGSHGTHVCGIIAAQPNRFGFTGVAPGVTLAVYKVFGCDGYTRTDVLISALLKAVEDGAQIVTVSIGSADGFTDDPWSDLASNVARKKGIPFTVAAGNDGSHGAFYPSGMADAPDVMSIASFDNVDTPTLFTLSQFSVNKGRSQTFGYVPGKPRNWTDISLPLWALSLDPKVPDDGCSPFPANTPDLSKFIVLIRRGTCKFTQKATNAAAKGAKYFMLYNDAPGDLLSISVTDATQIVASGMVTNQVGESWIKSLAAGQTVTLHMSDPIKSKQQLEVVKNTATGGAVSNFSSWGPDMEMDFKPQFGAPGGNILSTIPVKAGSFGVMSGTSMATPMTAGVIALLGQYRGTTNMTLIRRLLSATSKAQLYNQNDHFFDFLAPAAQQGAGLIQAFDAAMTTTMLDPPSLAFNDTEHLNKNLNFTITNHGKKAVSYRIAQRSAASVYVLAKDSLYPPPGPNEVVAASASLSMSVQQAVVEPGASQLIHVTAVPPAGIDERRLLLWSGYITVNGSDGSAMSLPYEGLAGSLRNSTTLPADASWIANSTDLTRQPVGANSTFVLPQPGQEPGQQDMLPYVAANLTLGSPTLVMSLAYSDAPPSEALSLWEINASPLLFATRGRSDAMFDGRLRNGTYVPAGHYKFVLKALRIAGNPLDSGDWDTSETPPFSILYRK</sequence>
<comment type="similarity">
    <text evidence="1 8">Belongs to the peptidase S8 family.</text>
</comment>
<keyword evidence="4 9" id="KW-0732">Signal</keyword>
<dbReference type="PANTHER" id="PTHR43806">
    <property type="entry name" value="PEPTIDASE S8"/>
    <property type="match status" value="1"/>
</dbReference>
<feature type="domain" description="C5a peptidase/Subtilisin-like protease SBT2-like Fn3-like" evidence="12">
    <location>
        <begin position="597"/>
        <end position="709"/>
    </location>
</feature>
<dbReference type="InterPro" id="IPR022398">
    <property type="entry name" value="Peptidase_S8_His-AS"/>
</dbReference>
<feature type="active site" description="Charge relay system" evidence="7 8">
    <location>
        <position position="194"/>
    </location>
</feature>
<dbReference type="InterPro" id="IPR023828">
    <property type="entry name" value="Peptidase_S8_Ser-AS"/>
</dbReference>
<evidence type="ECO:0000313" key="13">
    <source>
        <dbReference type="EMBL" id="KAG5929172.1"/>
    </source>
</evidence>
<feature type="domain" description="PA" evidence="11">
    <location>
        <begin position="363"/>
        <end position="439"/>
    </location>
</feature>
<dbReference type="PROSITE" id="PS00137">
    <property type="entry name" value="SUBTILASE_HIS"/>
    <property type="match status" value="1"/>
</dbReference>
<feature type="active site" description="Charge relay system" evidence="7 8">
    <location>
        <position position="145"/>
    </location>
</feature>
<proteinExistence type="inferred from homology"/>
<feature type="domain" description="Peptidase S8/S53" evidence="10">
    <location>
        <begin position="136"/>
        <end position="561"/>
    </location>
</feature>
<evidence type="ECO:0000256" key="1">
    <source>
        <dbReference type="ARBA" id="ARBA00011073"/>
    </source>
</evidence>
<dbReference type="PRINTS" id="PR00723">
    <property type="entry name" value="SUBTILISIN"/>
</dbReference>
<evidence type="ECO:0000259" key="12">
    <source>
        <dbReference type="Pfam" id="PF06280"/>
    </source>
</evidence>
<evidence type="ECO:0000256" key="2">
    <source>
        <dbReference type="ARBA" id="ARBA00022512"/>
    </source>
</evidence>
<dbReference type="Gene3D" id="3.40.50.200">
    <property type="entry name" value="Peptidase S8/S53 domain"/>
    <property type="match status" value="2"/>
</dbReference>
<evidence type="ECO:0000259" key="11">
    <source>
        <dbReference type="Pfam" id="PF02225"/>
    </source>
</evidence>
<dbReference type="CDD" id="cd02124">
    <property type="entry name" value="PA_PoS1_like"/>
    <property type="match status" value="1"/>
</dbReference>
<dbReference type="AlphaFoldDB" id="A0A8K0NKZ7"/>
<dbReference type="InterPro" id="IPR015500">
    <property type="entry name" value="Peptidase_S8_subtilisin-rel"/>
</dbReference>
<dbReference type="InterPro" id="IPR034187">
    <property type="entry name" value="Peptidases_S8_5"/>
</dbReference>
<dbReference type="EMBL" id="SRPY01000075">
    <property type="protein sequence ID" value="KAG5929172.1"/>
    <property type="molecule type" value="Genomic_DNA"/>
</dbReference>
<protein>
    <recommendedName>
        <fullName evidence="15">Subtilisin-like protease</fullName>
    </recommendedName>
</protein>
<feature type="chain" id="PRO_5035472613" description="Subtilisin-like protease" evidence="9">
    <location>
        <begin position="19"/>
        <end position="860"/>
    </location>
</feature>
<evidence type="ECO:0000256" key="8">
    <source>
        <dbReference type="PROSITE-ProRule" id="PRU01240"/>
    </source>
</evidence>
<dbReference type="PROSITE" id="PS00138">
    <property type="entry name" value="SUBTILASE_SER"/>
    <property type="match status" value="1"/>
</dbReference>
<keyword evidence="14" id="KW-1185">Reference proteome</keyword>
<dbReference type="Proteomes" id="UP000811619">
    <property type="component" value="Unassembled WGS sequence"/>
</dbReference>
<evidence type="ECO:0000256" key="7">
    <source>
        <dbReference type="PIRSR" id="PIRSR615500-1"/>
    </source>
</evidence>
<dbReference type="OrthoDB" id="10256524at2759"/>
<dbReference type="InterPro" id="IPR000209">
    <property type="entry name" value="Peptidase_S8/S53_dom"/>
</dbReference>
<dbReference type="InterPro" id="IPR046450">
    <property type="entry name" value="PA_dom_sf"/>
</dbReference>
<evidence type="ECO:0000256" key="6">
    <source>
        <dbReference type="ARBA" id="ARBA00022825"/>
    </source>
</evidence>
<dbReference type="Gene3D" id="3.50.30.30">
    <property type="match status" value="1"/>
</dbReference>
<dbReference type="InterPro" id="IPR050131">
    <property type="entry name" value="Peptidase_S8_subtilisin-like"/>
</dbReference>
<keyword evidence="5 8" id="KW-0378">Hydrolase</keyword>
<dbReference type="Pfam" id="PF06280">
    <property type="entry name" value="fn3_5"/>
    <property type="match status" value="1"/>
</dbReference>
<comment type="caution">
    <text evidence="13">The sequence shown here is derived from an EMBL/GenBank/DDBJ whole genome shotgun (WGS) entry which is preliminary data.</text>
</comment>
<feature type="signal peptide" evidence="9">
    <location>
        <begin position="1"/>
        <end position="18"/>
    </location>
</feature>
<organism evidence="13 14">
    <name type="scientific">Claviceps africana</name>
    <dbReference type="NCBI Taxonomy" id="83212"/>
    <lineage>
        <taxon>Eukaryota</taxon>
        <taxon>Fungi</taxon>
        <taxon>Dikarya</taxon>
        <taxon>Ascomycota</taxon>
        <taxon>Pezizomycotina</taxon>
        <taxon>Sordariomycetes</taxon>
        <taxon>Hypocreomycetidae</taxon>
        <taxon>Hypocreales</taxon>
        <taxon>Clavicipitaceae</taxon>
        <taxon>Claviceps</taxon>
    </lineage>
</organism>
<evidence type="ECO:0000256" key="3">
    <source>
        <dbReference type="ARBA" id="ARBA00022670"/>
    </source>
</evidence>
<evidence type="ECO:0000256" key="5">
    <source>
        <dbReference type="ARBA" id="ARBA00022801"/>
    </source>
</evidence>